<accession>A0A834IN41</accession>
<evidence type="ECO:0000313" key="1">
    <source>
        <dbReference type="EMBL" id="KAF7277047.1"/>
    </source>
</evidence>
<dbReference type="EMBL" id="JAACXV010004464">
    <property type="protein sequence ID" value="KAF7277047.1"/>
    <property type="molecule type" value="Genomic_DNA"/>
</dbReference>
<dbReference type="AlphaFoldDB" id="A0A834IN41"/>
<sequence length="32" mass="3556">MAVSVLFRLMDQSFYLQASLVAIPTLNVEDLA</sequence>
<protein>
    <submittedName>
        <fullName evidence="1">Uncharacterized protein</fullName>
    </submittedName>
</protein>
<feature type="non-terminal residue" evidence="1">
    <location>
        <position position="32"/>
    </location>
</feature>
<comment type="caution">
    <text evidence="1">The sequence shown here is derived from an EMBL/GenBank/DDBJ whole genome shotgun (WGS) entry which is preliminary data.</text>
</comment>
<organism evidence="1 2">
    <name type="scientific">Rhynchophorus ferrugineus</name>
    <name type="common">Red palm weevil</name>
    <name type="synonym">Curculio ferrugineus</name>
    <dbReference type="NCBI Taxonomy" id="354439"/>
    <lineage>
        <taxon>Eukaryota</taxon>
        <taxon>Metazoa</taxon>
        <taxon>Ecdysozoa</taxon>
        <taxon>Arthropoda</taxon>
        <taxon>Hexapoda</taxon>
        <taxon>Insecta</taxon>
        <taxon>Pterygota</taxon>
        <taxon>Neoptera</taxon>
        <taxon>Endopterygota</taxon>
        <taxon>Coleoptera</taxon>
        <taxon>Polyphaga</taxon>
        <taxon>Cucujiformia</taxon>
        <taxon>Curculionidae</taxon>
        <taxon>Dryophthorinae</taxon>
        <taxon>Rhynchophorus</taxon>
    </lineage>
</organism>
<name>A0A834IN41_RHYFE</name>
<dbReference type="Proteomes" id="UP000625711">
    <property type="component" value="Unassembled WGS sequence"/>
</dbReference>
<keyword evidence="2" id="KW-1185">Reference proteome</keyword>
<proteinExistence type="predicted"/>
<gene>
    <name evidence="1" type="ORF">GWI33_009500</name>
</gene>
<evidence type="ECO:0000313" key="2">
    <source>
        <dbReference type="Proteomes" id="UP000625711"/>
    </source>
</evidence>
<reference evidence="1" key="1">
    <citation type="submission" date="2020-08" db="EMBL/GenBank/DDBJ databases">
        <title>Genome sequencing and assembly of the red palm weevil Rhynchophorus ferrugineus.</title>
        <authorList>
            <person name="Dias G.B."/>
            <person name="Bergman C.M."/>
            <person name="Manee M."/>
        </authorList>
    </citation>
    <scope>NUCLEOTIDE SEQUENCE</scope>
    <source>
        <strain evidence="1">AA-2017</strain>
        <tissue evidence="1">Whole larva</tissue>
    </source>
</reference>